<evidence type="ECO:0000256" key="3">
    <source>
        <dbReference type="ARBA" id="ARBA00022982"/>
    </source>
</evidence>
<dbReference type="GO" id="GO:0045454">
    <property type="term" value="P:cell redox homeostasis"/>
    <property type="evidence" value="ECO:0007669"/>
    <property type="project" value="TreeGrafter"/>
</dbReference>
<gene>
    <name evidence="8" type="primary">trxA</name>
    <name evidence="8" type="ORF">IPN02_17975</name>
</gene>
<feature type="domain" description="Thioredoxin" evidence="7">
    <location>
        <begin position="11"/>
        <end position="141"/>
    </location>
</feature>
<organism evidence="8 9">
    <name type="scientific">Candidatus Neomicrothrix subdominans</name>
    <dbReference type="NCBI Taxonomy" id="2954438"/>
    <lineage>
        <taxon>Bacteria</taxon>
        <taxon>Bacillati</taxon>
        <taxon>Actinomycetota</taxon>
        <taxon>Acidimicrobiia</taxon>
        <taxon>Acidimicrobiales</taxon>
        <taxon>Microthrixaceae</taxon>
        <taxon>Candidatus Neomicrothrix</taxon>
    </lineage>
</organism>
<evidence type="ECO:0000256" key="5">
    <source>
        <dbReference type="ARBA" id="ARBA00023284"/>
    </source>
</evidence>
<dbReference type="GO" id="GO:0015035">
    <property type="term" value="F:protein-disulfide reductase activity"/>
    <property type="evidence" value="ECO:0007669"/>
    <property type="project" value="UniProtKB-UniRule"/>
</dbReference>
<dbReference type="PANTHER" id="PTHR45663:SF11">
    <property type="entry name" value="GEO12009P1"/>
    <property type="match status" value="1"/>
</dbReference>
<sequence>MTSTVLTCTSCQTKNRVPDATAGRPRCASCQAELPWLVDVDAAGFDEAIATSSLPIVVDLWAPWCGPCRMVAPELELLAAERAGKLRVVKVNVDEAPAVSARLGVQGIPTMLLFVGGAEVGRQVGALPGAALRSWIDQTLAGHTTPR</sequence>
<dbReference type="PROSITE" id="PS51352">
    <property type="entry name" value="THIOREDOXIN_2"/>
    <property type="match status" value="1"/>
</dbReference>
<comment type="similarity">
    <text evidence="1">Belongs to the thioredoxin family.</text>
</comment>
<dbReference type="NCBIfam" id="TIGR01068">
    <property type="entry name" value="thioredoxin"/>
    <property type="match status" value="1"/>
</dbReference>
<proteinExistence type="inferred from homology"/>
<dbReference type="PANTHER" id="PTHR45663">
    <property type="entry name" value="GEO12009P1"/>
    <property type="match status" value="1"/>
</dbReference>
<dbReference type="FunFam" id="3.40.30.10:FF:000001">
    <property type="entry name" value="Thioredoxin"/>
    <property type="match status" value="1"/>
</dbReference>
<keyword evidence="5" id="KW-0676">Redox-active center</keyword>
<dbReference type="SUPFAM" id="SSF52833">
    <property type="entry name" value="Thioredoxin-like"/>
    <property type="match status" value="1"/>
</dbReference>
<evidence type="ECO:0000256" key="6">
    <source>
        <dbReference type="NCBIfam" id="TIGR01068"/>
    </source>
</evidence>
<dbReference type="InterPro" id="IPR005746">
    <property type="entry name" value="Thioredoxin"/>
</dbReference>
<name>A0A936NFG0_9ACTN</name>
<dbReference type="Pfam" id="PF00085">
    <property type="entry name" value="Thioredoxin"/>
    <property type="match status" value="1"/>
</dbReference>
<keyword evidence="4" id="KW-1015">Disulfide bond</keyword>
<comment type="caution">
    <text evidence="8">The sequence shown here is derived from an EMBL/GenBank/DDBJ whole genome shotgun (WGS) entry which is preliminary data.</text>
</comment>
<dbReference type="InterPro" id="IPR013766">
    <property type="entry name" value="Thioredoxin_domain"/>
</dbReference>
<evidence type="ECO:0000256" key="4">
    <source>
        <dbReference type="ARBA" id="ARBA00023157"/>
    </source>
</evidence>
<dbReference type="Gene3D" id="2.30.30.380">
    <property type="entry name" value="Zn-finger domain of Sec23/24"/>
    <property type="match status" value="1"/>
</dbReference>
<protein>
    <recommendedName>
        <fullName evidence="6">Thioredoxin</fullName>
    </recommendedName>
</protein>
<reference evidence="8 9" key="1">
    <citation type="submission" date="2020-10" db="EMBL/GenBank/DDBJ databases">
        <title>Connecting structure to function with the recovery of over 1000 high-quality activated sludge metagenome-assembled genomes encoding full-length rRNA genes using long-read sequencing.</title>
        <authorList>
            <person name="Singleton C.M."/>
            <person name="Petriglieri F."/>
            <person name="Kristensen J.M."/>
            <person name="Kirkegaard R.H."/>
            <person name="Michaelsen T.Y."/>
            <person name="Andersen M.H."/>
            <person name="Karst S.M."/>
            <person name="Dueholm M.S."/>
            <person name="Nielsen P.H."/>
            <person name="Albertsen M."/>
        </authorList>
    </citation>
    <scope>NUCLEOTIDE SEQUENCE [LARGE SCALE GENOMIC DNA]</scope>
    <source>
        <strain evidence="8">Lyne_18-Q3-R50-59_MAXAC.006</strain>
    </source>
</reference>
<evidence type="ECO:0000313" key="8">
    <source>
        <dbReference type="EMBL" id="MBK9298674.1"/>
    </source>
</evidence>
<dbReference type="PROSITE" id="PS00194">
    <property type="entry name" value="THIOREDOXIN_1"/>
    <property type="match status" value="1"/>
</dbReference>
<dbReference type="CDD" id="cd02947">
    <property type="entry name" value="TRX_family"/>
    <property type="match status" value="1"/>
</dbReference>
<dbReference type="InterPro" id="IPR036249">
    <property type="entry name" value="Thioredoxin-like_sf"/>
</dbReference>
<keyword evidence="2" id="KW-0813">Transport</keyword>
<dbReference type="PRINTS" id="PR00421">
    <property type="entry name" value="THIOREDOXIN"/>
</dbReference>
<dbReference type="GO" id="GO:0005829">
    <property type="term" value="C:cytosol"/>
    <property type="evidence" value="ECO:0007669"/>
    <property type="project" value="TreeGrafter"/>
</dbReference>
<dbReference type="InterPro" id="IPR017937">
    <property type="entry name" value="Thioredoxin_CS"/>
</dbReference>
<evidence type="ECO:0000313" key="9">
    <source>
        <dbReference type="Proteomes" id="UP000727993"/>
    </source>
</evidence>
<evidence type="ECO:0000259" key="7">
    <source>
        <dbReference type="PROSITE" id="PS51352"/>
    </source>
</evidence>
<dbReference type="EMBL" id="JADJZA010000010">
    <property type="protein sequence ID" value="MBK9298674.1"/>
    <property type="molecule type" value="Genomic_DNA"/>
</dbReference>
<evidence type="ECO:0000256" key="2">
    <source>
        <dbReference type="ARBA" id="ARBA00022448"/>
    </source>
</evidence>
<dbReference type="Gene3D" id="3.40.30.10">
    <property type="entry name" value="Glutaredoxin"/>
    <property type="match status" value="1"/>
</dbReference>
<evidence type="ECO:0000256" key="1">
    <source>
        <dbReference type="ARBA" id="ARBA00008987"/>
    </source>
</evidence>
<accession>A0A936NFG0</accession>
<dbReference type="AlphaFoldDB" id="A0A936NFG0"/>
<dbReference type="Proteomes" id="UP000727993">
    <property type="component" value="Unassembled WGS sequence"/>
</dbReference>
<keyword evidence="3" id="KW-0249">Electron transport</keyword>